<evidence type="ECO:0000256" key="3">
    <source>
        <dbReference type="ARBA" id="ARBA00023163"/>
    </source>
</evidence>
<dbReference type="EMBL" id="CP061525">
    <property type="protein sequence ID" value="QNV23052.1"/>
    <property type="molecule type" value="Genomic_DNA"/>
</dbReference>
<dbReference type="PRINTS" id="PR00035">
    <property type="entry name" value="HTHGNTR"/>
</dbReference>
<dbReference type="EMBL" id="JACZEI010000027">
    <property type="protein sequence ID" value="MBE0330853.1"/>
    <property type="molecule type" value="Genomic_DNA"/>
</dbReference>
<sequence length="237" mass="27086">MIEQIQKRSLVDEVIHVIRQNIKNDIWKVDEKIPTEPELVQGLGVGRNTIREAIKILEYLGVLEVKQGLGTFVRTKNDFSIVINSIHHSDLYEHVEVRCLLEIEIAKLAARHCTPENMRDVIACLEDRAATNQQDVANFMLSDKKLHLAIAKATHNKALQATYEYFLNSSYQYTLELVTNKNLPDPNQQIHTELVQAIQHKSESEAMRIAESMLAPILRSLDSIKADFVQNHLDQIL</sequence>
<protein>
    <submittedName>
        <fullName evidence="5">FadR family transcriptional regulator</fullName>
    </submittedName>
    <submittedName>
        <fullName evidence="8">GntR family transcriptional regulator</fullName>
    </submittedName>
</protein>
<dbReference type="OMA" id="AMIEIYD"/>
<dbReference type="Pfam" id="PF07729">
    <property type="entry name" value="FCD"/>
    <property type="match status" value="1"/>
</dbReference>
<reference evidence="7" key="2">
    <citation type="submission" date="2019-07" db="EMBL/GenBank/DDBJ databases">
        <title>Biological characteristics of mucoid Acinetobacter baumannii from a general hospital in China.</title>
        <authorList>
            <person name="Hua X."/>
            <person name="Yu Y."/>
        </authorList>
    </citation>
    <scope>NUCLEOTIDE SEQUENCE [LARGE SCALE GENOMIC DNA]</scope>
    <source>
        <strain evidence="7">N41</strain>
    </source>
</reference>
<dbReference type="Proteomes" id="UP000237823">
    <property type="component" value="Unassembled WGS sequence"/>
</dbReference>
<gene>
    <name evidence="8" type="ORF">B9W25_06260</name>
    <name evidence="7" type="ORF">FPK87_16380</name>
    <name evidence="9" type="ORF">FQZ18_06885</name>
    <name evidence="5" type="ORF">IAG11_17795</name>
    <name evidence="6" type="ORF">IHV20_11900</name>
</gene>
<dbReference type="InterPro" id="IPR000524">
    <property type="entry name" value="Tscrpt_reg_HTH_GntR"/>
</dbReference>
<evidence type="ECO:0000313" key="5">
    <source>
        <dbReference type="EMBL" id="MBD0221735.1"/>
    </source>
</evidence>
<dbReference type="InterPro" id="IPR036390">
    <property type="entry name" value="WH_DNA-bd_sf"/>
</dbReference>
<evidence type="ECO:0000313" key="6">
    <source>
        <dbReference type="EMBL" id="MBE0330853.1"/>
    </source>
</evidence>
<reference evidence="5" key="3">
    <citation type="submission" date="2020-08" db="EMBL/GenBank/DDBJ databases">
        <title>Diversity of carbapenem-resistant Acinetobacter baumannii and bacteriophage-mediated spread of the Oxa23 carbapenemase.</title>
        <authorList>
            <person name="Abouelfetouh A."/>
            <person name="Mattock J."/>
            <person name="Turner D."/>
            <person name="Li E."/>
            <person name="Evans B.A."/>
        </authorList>
    </citation>
    <scope>NUCLEOTIDE SEQUENCE</scope>
    <source>
        <strain evidence="5">A86</strain>
    </source>
</reference>
<dbReference type="GO" id="GO:0003700">
    <property type="term" value="F:DNA-binding transcription factor activity"/>
    <property type="evidence" value="ECO:0007669"/>
    <property type="project" value="InterPro"/>
</dbReference>
<dbReference type="SMART" id="SM00345">
    <property type="entry name" value="HTH_GNTR"/>
    <property type="match status" value="1"/>
</dbReference>
<evidence type="ECO:0000313" key="8">
    <source>
        <dbReference type="EMBL" id="PRN36087.1"/>
    </source>
</evidence>
<dbReference type="RefSeq" id="WP_000572513.1">
    <property type="nucleotide sequence ID" value="NZ_AP024415.1"/>
</dbReference>
<dbReference type="AlphaFoldDB" id="A0A1L6ECW8"/>
<dbReference type="CDD" id="cd07377">
    <property type="entry name" value="WHTH_GntR"/>
    <property type="match status" value="1"/>
</dbReference>
<dbReference type="SUPFAM" id="SSF48008">
    <property type="entry name" value="GntR ligand-binding domain-like"/>
    <property type="match status" value="1"/>
</dbReference>
<reference evidence="6" key="5">
    <citation type="submission" date="2020-09" db="EMBL/GenBank/DDBJ databases">
        <title>Distribution of Beta-Lactamase Producing Gram-Negative Bacterial Isolates in Isabela River of Santo Domingo, Dominican Republic.</title>
        <authorList>
            <person name="Calderon V."/>
            <person name="Bonnelly R."/>
            <person name="Del Rosario C."/>
            <person name="Duarte A."/>
            <person name="Barauna R."/>
            <person name="Juca Ramos R.T."/>
            <person name="Perdomo O.P."/>
            <person name="Rodriguez De Francisco L.E."/>
            <person name="Franco De Los Santos E.F."/>
        </authorList>
    </citation>
    <scope>NUCLEOTIDE SEQUENCE</scope>
    <source>
        <strain evidence="6">INTEC_BI15</strain>
    </source>
</reference>
<dbReference type="Proteomes" id="UP000516419">
    <property type="component" value="Chromosome"/>
</dbReference>
<keyword evidence="2" id="KW-0238">DNA-binding</keyword>
<dbReference type="InterPro" id="IPR036388">
    <property type="entry name" value="WH-like_DNA-bd_sf"/>
</dbReference>
<evidence type="ECO:0000313" key="7">
    <source>
        <dbReference type="EMBL" id="MDR8262028.1"/>
    </source>
</evidence>
<dbReference type="InterPro" id="IPR008920">
    <property type="entry name" value="TF_FadR/GntR_C"/>
</dbReference>
<evidence type="ECO:0000256" key="1">
    <source>
        <dbReference type="ARBA" id="ARBA00023015"/>
    </source>
</evidence>
<dbReference type="PANTHER" id="PTHR43537">
    <property type="entry name" value="TRANSCRIPTIONAL REGULATOR, GNTR FAMILY"/>
    <property type="match status" value="1"/>
</dbReference>
<dbReference type="PROSITE" id="PS50949">
    <property type="entry name" value="HTH_GNTR"/>
    <property type="match status" value="1"/>
</dbReference>
<dbReference type="eggNOG" id="COG2186">
    <property type="taxonomic scope" value="Bacteria"/>
</dbReference>
<evidence type="ECO:0000313" key="9">
    <source>
        <dbReference type="EMBL" id="QNV23052.1"/>
    </source>
</evidence>
<evidence type="ECO:0000313" key="12">
    <source>
        <dbReference type="Proteomes" id="UP000634608"/>
    </source>
</evidence>
<evidence type="ECO:0000313" key="10">
    <source>
        <dbReference type="Proteomes" id="UP000237823"/>
    </source>
</evidence>
<evidence type="ECO:0000259" key="4">
    <source>
        <dbReference type="PROSITE" id="PS50949"/>
    </source>
</evidence>
<dbReference type="Gene3D" id="1.10.10.10">
    <property type="entry name" value="Winged helix-like DNA-binding domain superfamily/Winged helix DNA-binding domain"/>
    <property type="match status" value="1"/>
</dbReference>
<reference evidence="9 11" key="4">
    <citation type="submission" date="2020-09" db="EMBL/GenBank/DDBJ databases">
        <title>Carbapenem-Resistant Acinetobacter baumannii devoid of typical resistance factors.</title>
        <authorList>
            <person name="Hoffmann M."/>
            <person name="Luo Y."/>
            <person name="Strain E."/>
            <person name="Rand H."/>
            <person name="Javkar K.G."/>
        </authorList>
    </citation>
    <scope>NUCLEOTIDE SEQUENCE [LARGE SCALE GENOMIC DNA]</scope>
    <source>
        <strain evidence="9 11">CFSAN093705</strain>
    </source>
</reference>
<dbReference type="SMART" id="SM00895">
    <property type="entry name" value="FCD"/>
    <property type="match status" value="1"/>
</dbReference>
<dbReference type="Proteomes" id="UP000655940">
    <property type="component" value="Unassembled WGS sequence"/>
</dbReference>
<evidence type="ECO:0000256" key="2">
    <source>
        <dbReference type="ARBA" id="ARBA00023125"/>
    </source>
</evidence>
<dbReference type="Gene3D" id="1.20.120.530">
    <property type="entry name" value="GntR ligand-binding domain-like"/>
    <property type="match status" value="1"/>
</dbReference>
<keyword evidence="3" id="KW-0804">Transcription</keyword>
<reference evidence="8 10" key="1">
    <citation type="submission" date="2017-04" db="EMBL/GenBank/DDBJ databases">
        <title>Comparison of Acinetobacter baumannii whole genome sequences from two major hospitals in Kuwait.</title>
        <authorList>
            <person name="Nasser K."/>
            <person name="Habibi N."/>
            <person name="Khan M.W."/>
            <person name="Purohit P."/>
            <person name="Al-Obaid I."/>
            <person name="Dhar R."/>
            <person name="Al-Fouzan W."/>
            <person name="Mustafa A.S."/>
        </authorList>
    </citation>
    <scope>NUCLEOTIDE SEQUENCE [LARGE SCALE GENOMIC DNA]</scope>
    <source>
        <strain evidence="8 10">KUFAR57</strain>
    </source>
</reference>
<dbReference type="InterPro" id="IPR011711">
    <property type="entry name" value="GntR_C"/>
</dbReference>
<dbReference type="EMBL" id="VMBB01000027">
    <property type="protein sequence ID" value="MDR8262028.1"/>
    <property type="molecule type" value="Genomic_DNA"/>
</dbReference>
<dbReference type="GO" id="GO:0003677">
    <property type="term" value="F:DNA binding"/>
    <property type="evidence" value="ECO:0007669"/>
    <property type="project" value="UniProtKB-KW"/>
</dbReference>
<evidence type="ECO:0000313" key="11">
    <source>
        <dbReference type="Proteomes" id="UP000516419"/>
    </source>
</evidence>
<dbReference type="Proteomes" id="UP000634608">
    <property type="component" value="Unassembled WGS sequence"/>
</dbReference>
<dbReference type="SUPFAM" id="SSF46785">
    <property type="entry name" value="Winged helix' DNA-binding domain"/>
    <property type="match status" value="1"/>
</dbReference>
<dbReference type="EMBL" id="NEPB01000008">
    <property type="protein sequence ID" value="PRN36087.1"/>
    <property type="molecule type" value="Genomic_DNA"/>
</dbReference>
<dbReference type="Pfam" id="PF00392">
    <property type="entry name" value="GntR"/>
    <property type="match status" value="1"/>
</dbReference>
<dbReference type="STRING" id="1096995.BJAB07104_02580"/>
<keyword evidence="1" id="KW-0805">Transcription regulation</keyword>
<proteinExistence type="predicted"/>
<accession>A0A1L6ECW8</accession>
<dbReference type="KEGG" id="abw:BL01_09455"/>
<dbReference type="EMBL" id="JACSVK010000076">
    <property type="protein sequence ID" value="MBD0221735.1"/>
    <property type="molecule type" value="Genomic_DNA"/>
</dbReference>
<name>A0A1L6ECW8_ACIBA</name>
<feature type="domain" description="HTH gntR-type" evidence="4">
    <location>
        <begin position="8"/>
        <end position="76"/>
    </location>
</feature>
<dbReference type="PANTHER" id="PTHR43537:SF47">
    <property type="entry name" value="REGULATORY PROTEIN GNTR HTH"/>
    <property type="match status" value="1"/>
</dbReference>
<organism evidence="5 12">
    <name type="scientific">Acinetobacter baumannii</name>
    <dbReference type="NCBI Taxonomy" id="470"/>
    <lineage>
        <taxon>Bacteria</taxon>
        <taxon>Pseudomonadati</taxon>
        <taxon>Pseudomonadota</taxon>
        <taxon>Gammaproteobacteria</taxon>
        <taxon>Moraxellales</taxon>
        <taxon>Moraxellaceae</taxon>
        <taxon>Acinetobacter</taxon>
        <taxon>Acinetobacter calcoaceticus/baumannii complex</taxon>
    </lineage>
</organism>